<dbReference type="Pfam" id="PF00005">
    <property type="entry name" value="ABC_tran"/>
    <property type="match status" value="2"/>
</dbReference>
<dbReference type="PANTHER" id="PTHR43553">
    <property type="entry name" value="HEAVY METAL TRANSPORTER"/>
    <property type="match status" value="1"/>
</dbReference>
<evidence type="ECO:0000256" key="1">
    <source>
        <dbReference type="ARBA" id="ARBA00004202"/>
    </source>
</evidence>
<dbReference type="PROSITE" id="PS00211">
    <property type="entry name" value="ABC_TRANSPORTER_1"/>
    <property type="match status" value="2"/>
</dbReference>
<evidence type="ECO:0000256" key="8">
    <source>
        <dbReference type="ARBA" id="ARBA00023136"/>
    </source>
</evidence>
<dbReference type="SUPFAM" id="SSF52540">
    <property type="entry name" value="P-loop containing nucleoside triphosphate hydrolases"/>
    <property type="match status" value="2"/>
</dbReference>
<proteinExistence type="inferred from homology"/>
<reference evidence="11" key="1">
    <citation type="journal article" date="2020" name="mSystems">
        <title>Genome- and Community-Level Interaction Insights into Carbon Utilization and Element Cycling Functions of Hydrothermarchaeota in Hydrothermal Sediment.</title>
        <authorList>
            <person name="Zhou Z."/>
            <person name="Liu Y."/>
            <person name="Xu W."/>
            <person name="Pan J."/>
            <person name="Luo Z.H."/>
            <person name="Li M."/>
        </authorList>
    </citation>
    <scope>NUCLEOTIDE SEQUENCE [LARGE SCALE GENOMIC DNA]</scope>
    <source>
        <strain evidence="11">SpSt-618</strain>
    </source>
</reference>
<feature type="domain" description="ABC transporter" evidence="10">
    <location>
        <begin position="302"/>
        <end position="534"/>
    </location>
</feature>
<dbReference type="InterPro" id="IPR027417">
    <property type="entry name" value="P-loop_NTPase"/>
</dbReference>
<feature type="domain" description="ABC transporter" evidence="10">
    <location>
        <begin position="6"/>
        <end position="245"/>
    </location>
</feature>
<evidence type="ECO:0000256" key="7">
    <source>
        <dbReference type="ARBA" id="ARBA00022967"/>
    </source>
</evidence>
<keyword evidence="6 11" id="KW-0067">ATP-binding</keyword>
<dbReference type="EMBL" id="DTAI01000145">
    <property type="protein sequence ID" value="HGN36908.1"/>
    <property type="molecule type" value="Genomic_DNA"/>
</dbReference>
<accession>A0A7J3I835</accession>
<dbReference type="PROSITE" id="PS50893">
    <property type="entry name" value="ABC_TRANSPORTER_2"/>
    <property type="match status" value="2"/>
</dbReference>
<evidence type="ECO:0000256" key="6">
    <source>
        <dbReference type="ARBA" id="ARBA00022840"/>
    </source>
</evidence>
<dbReference type="InterPro" id="IPR003439">
    <property type="entry name" value="ABC_transporter-like_ATP-bd"/>
</dbReference>
<dbReference type="InterPro" id="IPR003593">
    <property type="entry name" value="AAA+_ATPase"/>
</dbReference>
<comment type="similarity">
    <text evidence="2">Belongs to the ABC transporter superfamily.</text>
</comment>
<evidence type="ECO:0000256" key="2">
    <source>
        <dbReference type="ARBA" id="ARBA00005417"/>
    </source>
</evidence>
<dbReference type="GO" id="GO:0005524">
    <property type="term" value="F:ATP binding"/>
    <property type="evidence" value="ECO:0007669"/>
    <property type="project" value="UniProtKB-KW"/>
</dbReference>
<keyword evidence="4" id="KW-1003">Cell membrane</keyword>
<evidence type="ECO:0000259" key="10">
    <source>
        <dbReference type="PROSITE" id="PS50893"/>
    </source>
</evidence>
<keyword evidence="5" id="KW-0547">Nucleotide-binding</keyword>
<dbReference type="SMART" id="SM00382">
    <property type="entry name" value="AAA"/>
    <property type="match status" value="2"/>
</dbReference>
<keyword evidence="7" id="KW-1278">Translocase</keyword>
<name>A0A7J3I835_9CREN</name>
<dbReference type="GO" id="GO:0042626">
    <property type="term" value="F:ATPase-coupled transmembrane transporter activity"/>
    <property type="evidence" value="ECO:0007669"/>
    <property type="project" value="TreeGrafter"/>
</dbReference>
<sequence>MDGRAIELRNTTYFYPNTTAPAIENINLSIDYGEFVAIAGPSGGGKSTLARIVTGLIPHIYGGSLSGEVSVDGVNVVEEGIRSIIGRIGIVLQVPENQIVNLVVEEEIAFPLENLLFDVKTILSRIEEAMNSLKIGHLRNRATNTLSGGEIQKVVLASILAYIPKIIVLDEPLAHLDPYSVKELLEILRNLNRVHGVTIVVIEHRLSELIKYVSRLIVLDRRIVFDGRPRDVLASILNSESGRGIEIPSISRLFTMAGSSFIPLAVDESIDVFRGLFHRNSECGSAPPDRVYSMRLDVDPIISARNLWYTYASGRIALKGVDIDVYRGEFIAIVGANGSGKTTLVKHFNGILKPSKGSVKVFGRDTSSYSVAELAKYIGVVFQNPLHQFFKETVLEEIMFSARNMGISNAEEKALAILRYFNLSHLADRSPYEISVGEQRRLAIASVLVYDPEAVVLDEATAGIDFSLKMELLKILTDLIKRGKTVILTTHDIEFLSYAPLDRIIVLSDGMVLAQGTPSEILYNDALLARARVAPPQIPMLVKLAGLDGCIRPLNEGELYTMLSGVQR</sequence>
<dbReference type="GO" id="GO:0043190">
    <property type="term" value="C:ATP-binding cassette (ABC) transporter complex"/>
    <property type="evidence" value="ECO:0007669"/>
    <property type="project" value="TreeGrafter"/>
</dbReference>
<keyword evidence="3" id="KW-0813">Transport</keyword>
<organism evidence="11">
    <name type="scientific">Ignisphaera aggregans</name>
    <dbReference type="NCBI Taxonomy" id="334771"/>
    <lineage>
        <taxon>Archaea</taxon>
        <taxon>Thermoproteota</taxon>
        <taxon>Thermoprotei</taxon>
        <taxon>Desulfurococcales</taxon>
        <taxon>Desulfurococcaceae</taxon>
        <taxon>Ignisphaera</taxon>
    </lineage>
</organism>
<dbReference type="NCBIfam" id="NF010167">
    <property type="entry name" value="PRK13648.1"/>
    <property type="match status" value="2"/>
</dbReference>
<dbReference type="InterPro" id="IPR015856">
    <property type="entry name" value="ABC_transpr_CbiO/EcfA_su"/>
</dbReference>
<dbReference type="PANTHER" id="PTHR43553:SF24">
    <property type="entry name" value="ENERGY-COUPLING FACTOR TRANSPORTER ATP-BINDING PROTEIN ECFA1"/>
    <property type="match status" value="1"/>
</dbReference>
<dbReference type="CDD" id="cd03225">
    <property type="entry name" value="ABC_cobalt_CbiO_domain1"/>
    <property type="match status" value="2"/>
</dbReference>
<comment type="subcellular location">
    <subcellularLocation>
        <location evidence="1">Cell membrane</location>
        <topology evidence="1">Peripheral membrane protein</topology>
    </subcellularLocation>
</comment>
<evidence type="ECO:0000256" key="4">
    <source>
        <dbReference type="ARBA" id="ARBA00022475"/>
    </source>
</evidence>
<comment type="caution">
    <text evidence="11">The sequence shown here is derived from an EMBL/GenBank/DDBJ whole genome shotgun (WGS) entry which is preliminary data.</text>
</comment>
<dbReference type="InterPro" id="IPR050095">
    <property type="entry name" value="ECF_ABC_transporter_ATP-bd"/>
</dbReference>
<evidence type="ECO:0000256" key="5">
    <source>
        <dbReference type="ARBA" id="ARBA00022741"/>
    </source>
</evidence>
<gene>
    <name evidence="11" type="ORF">ENT87_05110</name>
</gene>
<protein>
    <submittedName>
        <fullName evidence="11">ABC transporter ATP-binding protein</fullName>
    </submittedName>
</protein>
<evidence type="ECO:0000256" key="3">
    <source>
        <dbReference type="ARBA" id="ARBA00022448"/>
    </source>
</evidence>
<dbReference type="FunFam" id="3.40.50.300:FF:000224">
    <property type="entry name" value="Energy-coupling factor transporter ATP-binding protein EcfA"/>
    <property type="match status" value="1"/>
</dbReference>
<dbReference type="Gene3D" id="3.40.50.300">
    <property type="entry name" value="P-loop containing nucleotide triphosphate hydrolases"/>
    <property type="match status" value="2"/>
</dbReference>
<dbReference type="GO" id="GO:0016887">
    <property type="term" value="F:ATP hydrolysis activity"/>
    <property type="evidence" value="ECO:0007669"/>
    <property type="project" value="InterPro"/>
</dbReference>
<dbReference type="AlphaFoldDB" id="A0A7J3I835"/>
<evidence type="ECO:0000256" key="9">
    <source>
        <dbReference type="ARBA" id="ARBA00025157"/>
    </source>
</evidence>
<comment type="function">
    <text evidence="9">Probably part of an ABC transporter complex. Responsible for energy coupling to the transport system.</text>
</comment>
<keyword evidence="8" id="KW-0472">Membrane</keyword>
<dbReference type="InterPro" id="IPR017871">
    <property type="entry name" value="ABC_transporter-like_CS"/>
</dbReference>
<evidence type="ECO:0000313" key="11">
    <source>
        <dbReference type="EMBL" id="HGN36908.1"/>
    </source>
</evidence>